<dbReference type="RefSeq" id="WP_184094680.1">
    <property type="nucleotide sequence ID" value="NZ_JACIJH010000001.1"/>
</dbReference>
<keyword evidence="5" id="KW-0998">Cell outer membrane</keyword>
<evidence type="ECO:0000256" key="2">
    <source>
        <dbReference type="ARBA" id="ARBA00005722"/>
    </source>
</evidence>
<comment type="similarity">
    <text evidence="2">Belongs to the MipA/OmpV family.</text>
</comment>
<dbReference type="PANTHER" id="PTHR38776:SF1">
    <property type="entry name" value="MLTA-INTERACTING PROTEIN-RELATED"/>
    <property type="match status" value="1"/>
</dbReference>
<evidence type="ECO:0000256" key="4">
    <source>
        <dbReference type="ARBA" id="ARBA00023136"/>
    </source>
</evidence>
<organism evidence="7 8">
    <name type="scientific">Sphingopyxis panaciterrulae</name>
    <dbReference type="NCBI Taxonomy" id="462372"/>
    <lineage>
        <taxon>Bacteria</taxon>
        <taxon>Pseudomonadati</taxon>
        <taxon>Pseudomonadota</taxon>
        <taxon>Alphaproteobacteria</taxon>
        <taxon>Sphingomonadales</taxon>
        <taxon>Sphingomonadaceae</taxon>
        <taxon>Sphingopyxis</taxon>
    </lineage>
</organism>
<reference evidence="7 8" key="1">
    <citation type="submission" date="2020-08" db="EMBL/GenBank/DDBJ databases">
        <title>Genomic Encyclopedia of Type Strains, Phase IV (KMG-IV): sequencing the most valuable type-strain genomes for metagenomic binning, comparative biology and taxonomic classification.</title>
        <authorList>
            <person name="Goeker M."/>
        </authorList>
    </citation>
    <scope>NUCLEOTIDE SEQUENCE [LARGE SCALE GENOMIC DNA]</scope>
    <source>
        <strain evidence="7 8">DSM 27163</strain>
    </source>
</reference>
<feature type="chain" id="PRO_5030668950" evidence="6">
    <location>
        <begin position="31"/>
        <end position="341"/>
    </location>
</feature>
<dbReference type="EMBL" id="JACIJH010000001">
    <property type="protein sequence ID" value="MBB5705021.1"/>
    <property type="molecule type" value="Genomic_DNA"/>
</dbReference>
<comment type="subcellular location">
    <subcellularLocation>
        <location evidence="1">Cell outer membrane</location>
    </subcellularLocation>
</comment>
<evidence type="ECO:0000313" key="7">
    <source>
        <dbReference type="EMBL" id="MBB5705021.1"/>
    </source>
</evidence>
<evidence type="ECO:0000256" key="6">
    <source>
        <dbReference type="SAM" id="SignalP"/>
    </source>
</evidence>
<proteinExistence type="inferred from homology"/>
<dbReference type="GO" id="GO:0009279">
    <property type="term" value="C:cell outer membrane"/>
    <property type="evidence" value="ECO:0007669"/>
    <property type="project" value="UniProtKB-SubCell"/>
</dbReference>
<evidence type="ECO:0000256" key="5">
    <source>
        <dbReference type="ARBA" id="ARBA00023237"/>
    </source>
</evidence>
<dbReference type="Pfam" id="PF06629">
    <property type="entry name" value="MipA"/>
    <property type="match status" value="1"/>
</dbReference>
<gene>
    <name evidence="7" type="ORF">FHR21_000346</name>
</gene>
<evidence type="ECO:0000313" key="8">
    <source>
        <dbReference type="Proteomes" id="UP000537161"/>
    </source>
</evidence>
<sequence>MDRFLPCLARRLPPFALLVLAAVLAAPAQAADERALADDGDRLAAADGAPDVPLPAQPAPARFLQDSEVNEDILLPPARPQDDDPDRTWSRDYFGVAVGVISVPRYNGADDNRILPGFYVRGRVSGYSFSTRGTNLQVNLIRQRSGRRLDWKFGPLVNLRSDRSGRVKDDQVDALGKRKLAVEAGFSAGVSYTGVLTSKYDQIGARVVALKDISGRHGSWVVSPTVEYGTPISKRAFIGLSASVNIYGKGFGRYYYDIDPAGSAASGLPVYDAAGRKTTVGKYQIGLAGAYALSGDLRKGLALIGGLQYGRMASRFARSPIVSIAGDRDQWIAGGGVAYQF</sequence>
<keyword evidence="3 6" id="KW-0732">Signal</keyword>
<name>A0A7W9B306_9SPHN</name>
<accession>A0A7W9B306</accession>
<dbReference type="PANTHER" id="PTHR38776">
    <property type="entry name" value="MLTA-INTERACTING PROTEIN-RELATED"/>
    <property type="match status" value="1"/>
</dbReference>
<evidence type="ECO:0000256" key="1">
    <source>
        <dbReference type="ARBA" id="ARBA00004442"/>
    </source>
</evidence>
<dbReference type="InterPro" id="IPR010583">
    <property type="entry name" value="MipA"/>
</dbReference>
<dbReference type="Proteomes" id="UP000537161">
    <property type="component" value="Unassembled WGS sequence"/>
</dbReference>
<evidence type="ECO:0000256" key="3">
    <source>
        <dbReference type="ARBA" id="ARBA00022729"/>
    </source>
</evidence>
<comment type="caution">
    <text evidence="7">The sequence shown here is derived from an EMBL/GenBank/DDBJ whole genome shotgun (WGS) entry which is preliminary data.</text>
</comment>
<keyword evidence="4" id="KW-0472">Membrane</keyword>
<protein>
    <submittedName>
        <fullName evidence="7">Outer membrane scaffolding protein for murein synthesis (MipA/OmpV family)</fullName>
    </submittedName>
</protein>
<dbReference type="AlphaFoldDB" id="A0A7W9B306"/>
<feature type="signal peptide" evidence="6">
    <location>
        <begin position="1"/>
        <end position="30"/>
    </location>
</feature>
<keyword evidence="8" id="KW-1185">Reference proteome</keyword>